<feature type="chain" id="PRO_5017260830" evidence="1">
    <location>
        <begin position="26"/>
        <end position="114"/>
    </location>
</feature>
<evidence type="ECO:0000256" key="1">
    <source>
        <dbReference type="SAM" id="SignalP"/>
    </source>
</evidence>
<evidence type="ECO:0000313" key="2">
    <source>
        <dbReference type="EMBL" id="RJY15114.1"/>
    </source>
</evidence>
<dbReference type="EMBL" id="QYYH01000055">
    <property type="protein sequence ID" value="RJY15114.1"/>
    <property type="molecule type" value="Genomic_DNA"/>
</dbReference>
<dbReference type="Proteomes" id="UP000273022">
    <property type="component" value="Unassembled WGS sequence"/>
</dbReference>
<proteinExistence type="predicted"/>
<evidence type="ECO:0000313" key="3">
    <source>
        <dbReference type="Proteomes" id="UP000273022"/>
    </source>
</evidence>
<keyword evidence="1" id="KW-0732">Signal</keyword>
<comment type="caution">
    <text evidence="2">The sequence shown here is derived from an EMBL/GenBank/DDBJ whole genome shotgun (WGS) entry which is preliminary data.</text>
</comment>
<dbReference type="RefSeq" id="WP_121853530.1">
    <property type="nucleotide sequence ID" value="NZ_JAKILH010000045.1"/>
</dbReference>
<accession>A0A3A6U910</accession>
<feature type="signal peptide" evidence="1">
    <location>
        <begin position="1"/>
        <end position="25"/>
    </location>
</feature>
<name>A0A3A6U910_9GAMM</name>
<organism evidence="2 3">
    <name type="scientific">Parashewanella spongiae</name>
    <dbReference type="NCBI Taxonomy" id="342950"/>
    <lineage>
        <taxon>Bacteria</taxon>
        <taxon>Pseudomonadati</taxon>
        <taxon>Pseudomonadota</taxon>
        <taxon>Gammaproteobacteria</taxon>
        <taxon>Alteromonadales</taxon>
        <taxon>Shewanellaceae</taxon>
        <taxon>Parashewanella</taxon>
    </lineage>
</organism>
<protein>
    <submittedName>
        <fullName evidence="2">MSHA biogenesis protein MshK</fullName>
    </submittedName>
</protein>
<sequence>MLQKLSSVFIVSLTLLALLNNAVEAQTKDQTLRDPTQPSKFTALRSDNIGNNGKLTLNSIVTGSQPFIVVNDEIKTIGDSINNVKIIQIETNSVELADGRRLTLFETITKSKGK</sequence>
<keyword evidence="3" id="KW-1185">Reference proteome</keyword>
<dbReference type="AlphaFoldDB" id="A0A3A6U910"/>
<reference evidence="2 3" key="1">
    <citation type="submission" date="2018-09" db="EMBL/GenBank/DDBJ databases">
        <title>Phylogeny of the Shewanellaceae, and recommendation for two new genera, Pseudoshewanella and Parashewanella.</title>
        <authorList>
            <person name="Wang G."/>
        </authorList>
    </citation>
    <scope>NUCLEOTIDE SEQUENCE [LARGE SCALE GENOMIC DNA]</scope>
    <source>
        <strain evidence="2 3">KCTC 22492</strain>
    </source>
</reference>
<gene>
    <name evidence="2" type="ORF">D5R81_10155</name>
</gene>